<name>A0A853ILM2_9BURK</name>
<accession>A0A853ILM2</accession>
<dbReference type="RefSeq" id="WP_180549674.1">
    <property type="nucleotide sequence ID" value="NZ_JACCKX010000001.1"/>
</dbReference>
<sequence length="186" mass="20071">MFPAGAEELLRTNVVLGSTIQIDALANRAQPQSRNTLEALINHYPTSGAAAPTGANTLNLALTTSALKNLRVSMAPSSATQGSAQYYECDLNAEQTVVSNCVPSTTGTYSIDDVNGERVLRFTGQPPTPAIRYHVVYSEIRWVAGDPNSQWVYRAHETKPGLVSRQAASHRLNEAAWTAMKTQLGL</sequence>
<organism evidence="1 2">
    <name type="scientific">Ottowia beijingensis</name>
    <dbReference type="NCBI Taxonomy" id="1207057"/>
    <lineage>
        <taxon>Bacteria</taxon>
        <taxon>Pseudomonadati</taxon>
        <taxon>Pseudomonadota</taxon>
        <taxon>Betaproteobacteria</taxon>
        <taxon>Burkholderiales</taxon>
        <taxon>Comamonadaceae</taxon>
        <taxon>Ottowia</taxon>
    </lineage>
</organism>
<evidence type="ECO:0000313" key="2">
    <source>
        <dbReference type="Proteomes" id="UP000589716"/>
    </source>
</evidence>
<gene>
    <name evidence="1" type="ORF">H0I39_04255</name>
</gene>
<keyword evidence="2" id="KW-1185">Reference proteome</keyword>
<dbReference type="AlphaFoldDB" id="A0A853ILM2"/>
<dbReference type="EMBL" id="JACCKX010000001">
    <property type="protein sequence ID" value="NZA01172.1"/>
    <property type="molecule type" value="Genomic_DNA"/>
</dbReference>
<comment type="caution">
    <text evidence="1">The sequence shown here is derived from an EMBL/GenBank/DDBJ whole genome shotgun (WGS) entry which is preliminary data.</text>
</comment>
<dbReference type="Proteomes" id="UP000589716">
    <property type="component" value="Unassembled WGS sequence"/>
</dbReference>
<proteinExistence type="predicted"/>
<evidence type="ECO:0000313" key="1">
    <source>
        <dbReference type="EMBL" id="NZA01172.1"/>
    </source>
</evidence>
<protein>
    <submittedName>
        <fullName evidence="1">Uncharacterized protein</fullName>
    </submittedName>
</protein>
<reference evidence="1 2" key="1">
    <citation type="submission" date="2020-07" db="EMBL/GenBank/DDBJ databases">
        <authorList>
            <person name="Maaloum M."/>
        </authorList>
    </citation>
    <scope>NUCLEOTIDE SEQUENCE [LARGE SCALE GENOMIC DNA]</scope>
    <source>
        <strain evidence="1 2">GCS-AN-3</strain>
    </source>
</reference>